<accession>A0ABS3N342</accession>
<dbReference type="EMBL" id="JAGDEL010000009">
    <property type="protein sequence ID" value="MBO1512685.1"/>
    <property type="molecule type" value="Genomic_DNA"/>
</dbReference>
<reference evidence="4 5" key="1">
    <citation type="submission" date="2021-03" db="EMBL/GenBank/DDBJ databases">
        <title>Whole genome sequence of Metabacillus bambusae BG109.</title>
        <authorList>
            <person name="Jeong J.W."/>
        </authorList>
    </citation>
    <scope>NUCLEOTIDE SEQUENCE [LARGE SCALE GENOMIC DNA]</scope>
    <source>
        <strain evidence="4 5">BG109</strain>
    </source>
</reference>
<feature type="region of interest" description="Disordered" evidence="2">
    <location>
        <begin position="381"/>
        <end position="438"/>
    </location>
</feature>
<dbReference type="InterPro" id="IPR018778">
    <property type="entry name" value="T7SS_EssB"/>
</dbReference>
<keyword evidence="3" id="KW-1133">Transmembrane helix</keyword>
<organism evidence="4 5">
    <name type="scientific">Metabacillus bambusae</name>
    <dbReference type="NCBI Taxonomy" id="2795218"/>
    <lineage>
        <taxon>Bacteria</taxon>
        <taxon>Bacillati</taxon>
        <taxon>Bacillota</taxon>
        <taxon>Bacilli</taxon>
        <taxon>Bacillales</taxon>
        <taxon>Bacillaceae</taxon>
        <taxon>Metabacillus</taxon>
    </lineage>
</organism>
<dbReference type="Gene3D" id="1.10.510.10">
    <property type="entry name" value="Transferase(Phosphotransferase) domain 1"/>
    <property type="match status" value="1"/>
</dbReference>
<comment type="similarity">
    <text evidence="1">Belongs to the EssB family.</text>
</comment>
<dbReference type="RefSeq" id="WP_207978979.1">
    <property type="nucleotide sequence ID" value="NZ_JAGDEL010000009.1"/>
</dbReference>
<evidence type="ECO:0000313" key="4">
    <source>
        <dbReference type="EMBL" id="MBO1512685.1"/>
    </source>
</evidence>
<feature type="transmembrane region" description="Helical" evidence="3">
    <location>
        <begin position="221"/>
        <end position="244"/>
    </location>
</feature>
<keyword evidence="3" id="KW-0812">Transmembrane</keyword>
<feature type="compositionally biased region" description="Acidic residues" evidence="2">
    <location>
        <begin position="381"/>
        <end position="406"/>
    </location>
</feature>
<evidence type="ECO:0000256" key="1">
    <source>
        <dbReference type="ARBA" id="ARBA00010163"/>
    </source>
</evidence>
<evidence type="ECO:0000313" key="5">
    <source>
        <dbReference type="Proteomes" id="UP000663981"/>
    </source>
</evidence>
<gene>
    <name evidence="4" type="primary">essB</name>
    <name evidence="4" type="ORF">I7822_13500</name>
</gene>
<feature type="compositionally biased region" description="Polar residues" evidence="2">
    <location>
        <begin position="426"/>
        <end position="438"/>
    </location>
</feature>
<proteinExistence type="inferred from homology"/>
<keyword evidence="3" id="KW-0472">Membrane</keyword>
<name>A0ABS3N342_9BACI</name>
<comment type="caution">
    <text evidence="4">The sequence shown here is derived from an EMBL/GenBank/DDBJ whole genome shotgun (WGS) entry which is preliminary data.</text>
</comment>
<dbReference type="Proteomes" id="UP000663981">
    <property type="component" value="Unassembled WGS sequence"/>
</dbReference>
<evidence type="ECO:0000256" key="3">
    <source>
        <dbReference type="SAM" id="Phobius"/>
    </source>
</evidence>
<dbReference type="InterPro" id="IPR042565">
    <property type="entry name" value="T7SS_EssB_C"/>
</dbReference>
<dbReference type="Gene3D" id="1.25.40.680">
    <property type="entry name" value="Type VII secretion system EssB, C-terminal-like domain"/>
    <property type="match status" value="1"/>
</dbReference>
<dbReference type="Pfam" id="PF10140">
    <property type="entry name" value="YukC"/>
    <property type="match status" value="1"/>
</dbReference>
<keyword evidence="5" id="KW-1185">Reference proteome</keyword>
<protein>
    <submittedName>
        <fullName evidence="4">Type VII secretion protein EssB</fullName>
    </submittedName>
</protein>
<evidence type="ECO:0000256" key="2">
    <source>
        <dbReference type="SAM" id="MobiDB-lite"/>
    </source>
</evidence>
<sequence>MSSQNDFSYLQEKLEAVIKHDEQSIAFTFQIEKIKLDDPTEISFLKEINPKIKKEITMMDDELSILHTIPNTYTFLPRLDQVDVRDQLRIAYKVVQKAEIHSLSRIHLLVCPGNIVLDQGLNPYFLHFGVKESLPPYEKNSDQLLKEVKATVAAIVDKQYSFEQYVHYFETLKLSDFTKKVSSAQSFNELISIIEERIQHENAEKALLMTVNKKTWKINRYVLYGVSLCLIPALVYSMYSLFFLQPKQTSFIHAQEKFLNNEYSEVVTALQPYEIKEMPKVTQYELSLSYIINESLTEEQKEVIRNTVSLQSDPLYFEYWILIGRGNAEEALDIARYLEDRSLILYGLVKYKEQVKSNDDLDREERQQLLADIENEITEYQDEMKEEEEEQATSEETQEEAQEETAEQTSPSTEAKTQQVDEKTEAPSNDTTTNQVKK</sequence>
<dbReference type="NCBIfam" id="TIGR03926">
    <property type="entry name" value="T7_EssB"/>
    <property type="match status" value="1"/>
</dbReference>